<dbReference type="GeneID" id="74945648"/>
<dbReference type="HOGENOM" id="CLU_3130977_0_0_2"/>
<dbReference type="KEGG" id="nvn:NVIE_003870"/>
<organism evidence="1 2">
    <name type="scientific">Nitrososphaera viennensis EN76</name>
    <dbReference type="NCBI Taxonomy" id="926571"/>
    <lineage>
        <taxon>Archaea</taxon>
        <taxon>Nitrososphaerota</taxon>
        <taxon>Nitrososphaeria</taxon>
        <taxon>Nitrososphaerales</taxon>
        <taxon>Nitrososphaeraceae</taxon>
        <taxon>Nitrososphaera</taxon>
    </lineage>
</organism>
<gene>
    <name evidence="1" type="ORF">NVIE_003870</name>
</gene>
<proteinExistence type="predicted"/>
<name>A0A060HGV8_9ARCH</name>
<dbReference type="RefSeq" id="WP_158435039.1">
    <property type="nucleotide sequence ID" value="NZ_CP007536.1"/>
</dbReference>
<dbReference type="OrthoDB" id="43333at2157"/>
<dbReference type="STRING" id="926571.NVIE_003870"/>
<evidence type="ECO:0000313" key="2">
    <source>
        <dbReference type="Proteomes" id="UP000027093"/>
    </source>
</evidence>
<reference evidence="1 2" key="1">
    <citation type="journal article" date="2014" name="Int. J. Syst. Evol. Microbiol.">
        <title>Nitrososphaera viennensis gen. nov., sp. nov., an aerobic and mesophilic, ammonia-oxidizing archaeon from soil and a member of the archaeal phylum Thaumarchaeota.</title>
        <authorList>
            <person name="Stieglmeier M."/>
            <person name="Klingl A."/>
            <person name="Alves R.J."/>
            <person name="Rittmann S.K."/>
            <person name="Melcher M."/>
            <person name="Leisch N."/>
            <person name="Schleper C."/>
        </authorList>
    </citation>
    <scope>NUCLEOTIDE SEQUENCE [LARGE SCALE GENOMIC DNA]</scope>
    <source>
        <strain evidence="1">EN76</strain>
    </source>
</reference>
<dbReference type="AlphaFoldDB" id="A0A060HGV8"/>
<dbReference type="EMBL" id="CP007536">
    <property type="protein sequence ID" value="AIC14580.1"/>
    <property type="molecule type" value="Genomic_DNA"/>
</dbReference>
<evidence type="ECO:0000313" key="1">
    <source>
        <dbReference type="EMBL" id="AIC14580.1"/>
    </source>
</evidence>
<protein>
    <submittedName>
        <fullName evidence="1">Uncharacterized protein</fullName>
    </submittedName>
</protein>
<keyword evidence="2" id="KW-1185">Reference proteome</keyword>
<sequence>MKIVAIDGDTEARKKSTIADLYRYSDLSVEAIAQQVDVDVSRVQNIAIC</sequence>
<accession>A0A060HGV8</accession>
<dbReference type="Proteomes" id="UP000027093">
    <property type="component" value="Chromosome"/>
</dbReference>